<dbReference type="Gene3D" id="1.25.40.20">
    <property type="entry name" value="Ankyrin repeat-containing domain"/>
    <property type="match status" value="2"/>
</dbReference>
<evidence type="ECO:0000256" key="1">
    <source>
        <dbReference type="ARBA" id="ARBA00013278"/>
    </source>
</evidence>
<feature type="domain" description="PNPLA" evidence="11">
    <location>
        <begin position="589"/>
        <end position="769"/>
    </location>
</feature>
<sequence>MSFASGLEDNIFAEVGDHTAEESDEIVQTPPPSPDSLKKDLDKPGLFSLAQVQIKLNELWSTTRERIFGEDYWIPSDNFDVVVFPSEFLKTHRTVYPPHAKENTHSVTLKVVQCTARPDIPNLRVLNHVVFTHYVHGEKETLSLFRTEDMGEAMDFCRRCEECRALFKMLGFSKDICKQIRDLTNKLQFHPLWRMVHIAIACGRIDVFTDDGYEYLQKMGYTSDDLVKPVASPEGQYPLMMAIESNQPDIVKFLIKIGADITARDLNGNSCLHYAALASTQMIEIVWSCPEAKELLNCLNNDRLTPALLAIRNANPFCLRLLINLGAEINLRIAGKNPLFEAVQSKGKTIEVIKAILEAQPGIINETEEASGNNVLHSAMYKMPLLGLLNLRHKELDLNAKNKAGLTPLHMYCSRGDVGMIITIVSYGCDLNAQDRNGNTALHVAVSKSRITITRLLLSLGADPNVINNHGDSARHLAAKLNDEEMLRTLVICGAKRCPHSKSGCVSGCVNERSVRFLSRSSVSSENTVAPSPRSLATIEKIENRDEQVDHPWNKIHDKEHQAIFDEVISKLNGMIKAKEQNKRKIAILSLDGGGIRGLVIVQILLEMERVMGEPIFPYFDWIAGTSTGGLVAAGLCQGKTLRQCQMVYLRFKDLIFDGWVRPYKPVILETFIKVEMGEETLMSDLIHPRLMFTTTRADVFPVQLEYMRNYRLPLSDEDNEELGYTNPKGLHLWRALRRTSAAPTYFSCADNKYIDGGLISNNPTLDLMGEIQTWNTMCKHQKRDSEVEVGCILSIGTGVIPTIPMDANQLDLSSNPYSSAVAIKNLGIILVDQVTATEGAPVTRASSWAINQRVPYFRFSSPLFKDIAMDTTDDLVLARMMWDAMEYMYRHHSYIEKLCTLLKKLGPAVNRKRLFLSEEEEAQALKDIEARKREREGKDIKEAPPMEHDEDNCIKEENEIREDVNEDGPDGKDAVEKVQEAVEKKKEEDRIEEESPESLEKYDEAFEERAATLISLEYHWQSAGRPPRNSWVYFYLKDTRTIRLFSAKYLFIRSGEKRRGKNLRRSEMDDCNDSELSERSSSVITFSARDIHAHYDQIFINNLVLFLSESKPKQDRYTVVVKSTNSKWSVEKTMLELLDFDEQIHHCLFTRTYSNLPCLSTGLFDIENRRKGPIEEITVALTEYFDILSALIEENIKICSCLNVLNFFETNNHGEYTCSPSPSSSEDPVKSTKSYFSRIKSSFKQTRLKHSKVFGVDLGLHMQKHNEKVPCIVYDCVTFIENNLATGIYRISSVSSQINQLKEMYDHKKSLQFGFDKSTDVNTVACLLKMYFRLLPRRLLNPLPEDTGFIKSENLEEQISGIRLFLNTLDPNHYRTTAFLMKHLKLISDNIASTNMDAANLALVWSPNLFKIKSTRDHINNMNGQNKSIELMIRHYTEIFELLSLDHTLEKHHSNENSYGVITSAEDADYSQIRHCSGFSPSPIKQKDKRVRSEEPPARSIMSSFKRNLKQLGNNMKSSFRNLVKVGNHSSCSLSSGSVEYVSHQPPQLDTSSISLSMQMEKRIFYKLHMPSNNERNSPYASISLNHEVQVPKADMDTFSTDSLPFEASRYDNLENKRPVSG</sequence>
<dbReference type="Gene3D" id="1.10.555.10">
    <property type="entry name" value="Rho GTPase activation protein"/>
    <property type="match status" value="1"/>
</dbReference>
<dbReference type="InterPro" id="IPR002110">
    <property type="entry name" value="Ankyrin_rpt"/>
</dbReference>
<dbReference type="GO" id="GO:0016042">
    <property type="term" value="P:lipid catabolic process"/>
    <property type="evidence" value="ECO:0007669"/>
    <property type="project" value="UniProtKB-UniRule"/>
</dbReference>
<dbReference type="EMBL" id="CAJFDI010000003">
    <property type="protein sequence ID" value="CAD5221767.1"/>
    <property type="molecule type" value="Genomic_DNA"/>
</dbReference>
<evidence type="ECO:0000256" key="8">
    <source>
        <dbReference type="PROSITE-ProRule" id="PRU01161"/>
    </source>
</evidence>
<dbReference type="InterPro" id="IPR016035">
    <property type="entry name" value="Acyl_Trfase/lysoPLipase"/>
</dbReference>
<dbReference type="SMART" id="SM00248">
    <property type="entry name" value="ANK"/>
    <property type="match status" value="7"/>
</dbReference>
<evidence type="ECO:0000259" key="11">
    <source>
        <dbReference type="PROSITE" id="PS51635"/>
    </source>
</evidence>
<evidence type="ECO:0000256" key="3">
    <source>
        <dbReference type="ARBA" id="ARBA00022801"/>
    </source>
</evidence>
<evidence type="ECO:0000313" key="13">
    <source>
        <dbReference type="Proteomes" id="UP000659654"/>
    </source>
</evidence>
<evidence type="ECO:0000256" key="7">
    <source>
        <dbReference type="PROSITE-ProRule" id="PRU00023"/>
    </source>
</evidence>
<evidence type="ECO:0000256" key="6">
    <source>
        <dbReference type="ARBA" id="ARBA00023422"/>
    </source>
</evidence>
<keyword evidence="3 8" id="KW-0378">Hydrolase</keyword>
<evidence type="ECO:0000313" key="12">
    <source>
        <dbReference type="EMBL" id="CAD5221767.1"/>
    </source>
</evidence>
<evidence type="ECO:0000256" key="2">
    <source>
        <dbReference type="ARBA" id="ARBA00022737"/>
    </source>
</evidence>
<feature type="region of interest" description="Disordered" evidence="9">
    <location>
        <begin position="980"/>
        <end position="1002"/>
    </location>
</feature>
<feature type="short sequence motif" description="GXSXG" evidence="8">
    <location>
        <begin position="625"/>
        <end position="629"/>
    </location>
</feature>
<feature type="short sequence motif" description="DGA/G" evidence="8">
    <location>
        <begin position="756"/>
        <end position="758"/>
    </location>
</feature>
<name>A0A7I8WIP3_BURXY</name>
<feature type="active site" description="Proton acceptor" evidence="8">
    <location>
        <position position="756"/>
    </location>
</feature>
<protein>
    <recommendedName>
        <fullName evidence="1">phospholipase A2</fullName>
        <ecNumber evidence="1">3.1.1.4</ecNumber>
    </recommendedName>
</protein>
<feature type="region of interest" description="Disordered" evidence="9">
    <location>
        <begin position="19"/>
        <end position="39"/>
    </location>
</feature>
<keyword evidence="13" id="KW-1185">Reference proteome</keyword>
<feature type="repeat" description="ANK" evidence="7">
    <location>
        <begin position="404"/>
        <end position="436"/>
    </location>
</feature>
<proteinExistence type="predicted"/>
<dbReference type="GO" id="GO:0005739">
    <property type="term" value="C:mitochondrion"/>
    <property type="evidence" value="ECO:0007669"/>
    <property type="project" value="TreeGrafter"/>
</dbReference>
<feature type="repeat" description="ANK" evidence="7">
    <location>
        <begin position="437"/>
        <end position="469"/>
    </location>
</feature>
<feature type="compositionally biased region" description="Basic and acidic residues" evidence="9">
    <location>
        <begin position="980"/>
        <end position="990"/>
    </location>
</feature>
<dbReference type="EMBL" id="CAJFCV020000003">
    <property type="protein sequence ID" value="CAG9108817.1"/>
    <property type="molecule type" value="Genomic_DNA"/>
</dbReference>
<dbReference type="PROSITE" id="PS51635">
    <property type="entry name" value="PNPLA"/>
    <property type="match status" value="1"/>
</dbReference>
<dbReference type="PROSITE" id="PS50238">
    <property type="entry name" value="RHOGAP"/>
    <property type="match status" value="1"/>
</dbReference>
<keyword evidence="4 7" id="KW-0040">ANK repeat</keyword>
<feature type="short sequence motif" description="GXGXXG" evidence="8">
    <location>
        <begin position="593"/>
        <end position="598"/>
    </location>
</feature>
<dbReference type="InterPro" id="IPR002641">
    <property type="entry name" value="PNPLA_dom"/>
</dbReference>
<feature type="domain" description="Rho-GAP" evidence="10">
    <location>
        <begin position="1257"/>
        <end position="1441"/>
    </location>
</feature>
<dbReference type="InterPro" id="IPR008936">
    <property type="entry name" value="Rho_GTPase_activation_prot"/>
</dbReference>
<dbReference type="PANTHER" id="PTHR24139">
    <property type="entry name" value="CALCIUM-INDEPENDENT PHOSPHOLIPASE A2"/>
    <property type="match status" value="1"/>
</dbReference>
<dbReference type="EC" id="3.1.1.4" evidence="1"/>
<dbReference type="GO" id="GO:2000304">
    <property type="term" value="P:positive regulation of ceramide biosynthetic process"/>
    <property type="evidence" value="ECO:0007669"/>
    <property type="project" value="TreeGrafter"/>
</dbReference>
<reference evidence="12" key="1">
    <citation type="submission" date="2020-09" db="EMBL/GenBank/DDBJ databases">
        <authorList>
            <person name="Kikuchi T."/>
        </authorList>
    </citation>
    <scope>NUCLEOTIDE SEQUENCE</scope>
    <source>
        <strain evidence="12">Ka4C1</strain>
    </source>
</reference>
<accession>A0A7I8WIP3</accession>
<dbReference type="GO" id="GO:0047499">
    <property type="term" value="F:calcium-independent phospholipase A2 activity"/>
    <property type="evidence" value="ECO:0007669"/>
    <property type="project" value="InterPro"/>
</dbReference>
<dbReference type="OrthoDB" id="10021675at2759"/>
<dbReference type="SUPFAM" id="SSF52151">
    <property type="entry name" value="FabD/lysophospholipase-like"/>
    <property type="match status" value="1"/>
</dbReference>
<evidence type="ECO:0000259" key="10">
    <source>
        <dbReference type="PROSITE" id="PS50238"/>
    </source>
</evidence>
<gene>
    <name evidence="12" type="ORF">BXYJ_LOCUS6842</name>
</gene>
<dbReference type="Pfam" id="PF12796">
    <property type="entry name" value="Ank_2"/>
    <property type="match status" value="2"/>
</dbReference>
<keyword evidence="8" id="KW-0442">Lipid degradation</keyword>
<dbReference type="Pfam" id="PF01734">
    <property type="entry name" value="Patatin"/>
    <property type="match status" value="1"/>
</dbReference>
<feature type="repeat" description="ANK" evidence="7">
    <location>
        <begin position="234"/>
        <end position="266"/>
    </location>
</feature>
<feature type="region of interest" description="Disordered" evidence="9">
    <location>
        <begin position="1480"/>
        <end position="1500"/>
    </location>
</feature>
<dbReference type="Proteomes" id="UP000582659">
    <property type="component" value="Unassembled WGS sequence"/>
</dbReference>
<dbReference type="SMR" id="A0A7I8WIP3"/>
<dbReference type="InterPro" id="IPR036770">
    <property type="entry name" value="Ankyrin_rpt-contain_sf"/>
</dbReference>
<comment type="catalytic activity">
    <reaction evidence="6">
        <text>a 1,2-diacyl-sn-glycero-3-phosphocholine + H2O = a 1-acyl-sn-glycero-3-phosphocholine + a fatty acid + H(+)</text>
        <dbReference type="Rhea" id="RHEA:15801"/>
        <dbReference type="ChEBI" id="CHEBI:15377"/>
        <dbReference type="ChEBI" id="CHEBI:15378"/>
        <dbReference type="ChEBI" id="CHEBI:28868"/>
        <dbReference type="ChEBI" id="CHEBI:57643"/>
        <dbReference type="ChEBI" id="CHEBI:58168"/>
        <dbReference type="EC" id="3.1.1.4"/>
    </reaction>
    <physiologicalReaction direction="left-to-right" evidence="6">
        <dbReference type="Rhea" id="RHEA:15802"/>
    </physiologicalReaction>
</comment>
<dbReference type="SUPFAM" id="SSF48350">
    <property type="entry name" value="GTPase activation domain, GAP"/>
    <property type="match status" value="1"/>
</dbReference>
<evidence type="ECO:0000256" key="5">
    <source>
        <dbReference type="ARBA" id="ARBA00023098"/>
    </source>
</evidence>
<dbReference type="Pfam" id="PF00620">
    <property type="entry name" value="RhoGAP"/>
    <property type="match status" value="1"/>
</dbReference>
<feature type="active site" description="Nucleophile" evidence="8">
    <location>
        <position position="627"/>
    </location>
</feature>
<keyword evidence="5 8" id="KW-0443">Lipid metabolism</keyword>
<evidence type="ECO:0000256" key="9">
    <source>
        <dbReference type="SAM" id="MobiDB-lite"/>
    </source>
</evidence>
<dbReference type="PANTHER" id="PTHR24139:SF34">
    <property type="entry name" value="85_88 KDA CALCIUM-INDEPENDENT PHOSPHOLIPASE A2"/>
    <property type="match status" value="1"/>
</dbReference>
<comment type="caution">
    <text evidence="12">The sequence shown here is derived from an EMBL/GenBank/DDBJ whole genome shotgun (WGS) entry which is preliminary data.</text>
</comment>
<keyword evidence="2" id="KW-0677">Repeat</keyword>
<feature type="region of interest" description="Disordered" evidence="9">
    <location>
        <begin position="935"/>
        <end position="954"/>
    </location>
</feature>
<dbReference type="Gene3D" id="3.40.1090.10">
    <property type="entry name" value="Cytosolic phospholipase A2 catalytic domain"/>
    <property type="match status" value="1"/>
</dbReference>
<dbReference type="SMART" id="SM00324">
    <property type="entry name" value="RhoGAP"/>
    <property type="match status" value="1"/>
</dbReference>
<dbReference type="GO" id="GO:0052816">
    <property type="term" value="F:long-chain fatty acyl-CoA hydrolase activity"/>
    <property type="evidence" value="ECO:0007669"/>
    <property type="project" value="TreeGrafter"/>
</dbReference>
<dbReference type="Proteomes" id="UP000659654">
    <property type="component" value="Unassembled WGS sequence"/>
</dbReference>
<organism evidence="12 13">
    <name type="scientific">Bursaphelenchus xylophilus</name>
    <name type="common">Pinewood nematode worm</name>
    <name type="synonym">Aphelenchoides xylophilus</name>
    <dbReference type="NCBI Taxonomy" id="6326"/>
    <lineage>
        <taxon>Eukaryota</taxon>
        <taxon>Metazoa</taxon>
        <taxon>Ecdysozoa</taxon>
        <taxon>Nematoda</taxon>
        <taxon>Chromadorea</taxon>
        <taxon>Rhabditida</taxon>
        <taxon>Tylenchina</taxon>
        <taxon>Tylenchomorpha</taxon>
        <taxon>Aphelenchoidea</taxon>
        <taxon>Aphelenchoididae</taxon>
        <taxon>Bursaphelenchus</taxon>
    </lineage>
</organism>
<dbReference type="PROSITE" id="PS50297">
    <property type="entry name" value="ANK_REP_REGION"/>
    <property type="match status" value="3"/>
</dbReference>
<dbReference type="InterPro" id="IPR000198">
    <property type="entry name" value="RhoGAP_dom"/>
</dbReference>
<evidence type="ECO:0000256" key="4">
    <source>
        <dbReference type="ARBA" id="ARBA00023043"/>
    </source>
</evidence>
<dbReference type="PROSITE" id="PS50088">
    <property type="entry name" value="ANK_REPEAT"/>
    <property type="match status" value="3"/>
</dbReference>
<dbReference type="InterPro" id="IPR047148">
    <property type="entry name" value="PLPL9"/>
</dbReference>
<dbReference type="GO" id="GO:0007165">
    <property type="term" value="P:signal transduction"/>
    <property type="evidence" value="ECO:0007669"/>
    <property type="project" value="InterPro"/>
</dbReference>
<dbReference type="SUPFAM" id="SSF48403">
    <property type="entry name" value="Ankyrin repeat"/>
    <property type="match status" value="1"/>
</dbReference>